<keyword evidence="1" id="KW-0833">Ubl conjugation pathway</keyword>
<dbReference type="PROSITE" id="PS50127">
    <property type="entry name" value="UBC_2"/>
    <property type="match status" value="1"/>
</dbReference>
<sequence>MAGQQVIVPRNFVLLDELEKGEKGLVSDGSVSYGLADGNDMTLTNWNGMIVGPINSPLENRIISLLISCGPDYPDRPPTVRFSSRVNMSCVDQRNGMVDPRAVQCLANWNRSYSLEKLLRDLAQEMKSNHNKRLPQPPDGATF</sequence>
<dbReference type="EMBL" id="HBFN01020944">
    <property type="protein sequence ID" value="CAD8798560.1"/>
    <property type="molecule type" value="Transcribed_RNA"/>
</dbReference>
<protein>
    <recommendedName>
        <fullName evidence="2">UBC core domain-containing protein</fullName>
    </recommendedName>
</protein>
<dbReference type="PANTHER" id="PTHR24068">
    <property type="entry name" value="UBIQUITIN-CONJUGATING ENZYME E2"/>
    <property type="match status" value="1"/>
</dbReference>
<evidence type="ECO:0000259" key="2">
    <source>
        <dbReference type="PROSITE" id="PS50127"/>
    </source>
</evidence>
<dbReference type="FunFam" id="3.10.110.10:FF:000026">
    <property type="entry name" value="Ubiquitin-conjugating enzyme E2 variant"/>
    <property type="match status" value="1"/>
</dbReference>
<dbReference type="CDD" id="cd23807">
    <property type="entry name" value="UEV_UBE2V"/>
    <property type="match status" value="1"/>
</dbReference>
<evidence type="ECO:0000313" key="3">
    <source>
        <dbReference type="EMBL" id="CAD8798560.1"/>
    </source>
</evidence>
<evidence type="ECO:0000256" key="1">
    <source>
        <dbReference type="ARBA" id="ARBA00022786"/>
    </source>
</evidence>
<proteinExistence type="predicted"/>
<dbReference type="InterPro" id="IPR016135">
    <property type="entry name" value="UBQ-conjugating_enzyme/RWD"/>
</dbReference>
<dbReference type="SUPFAM" id="SSF54495">
    <property type="entry name" value="UBC-like"/>
    <property type="match status" value="1"/>
</dbReference>
<gene>
    <name evidence="3" type="ORF">HTEP1355_LOCUS12201</name>
</gene>
<dbReference type="SMART" id="SM00212">
    <property type="entry name" value="UBCc"/>
    <property type="match status" value="1"/>
</dbReference>
<feature type="domain" description="UBC core" evidence="2">
    <location>
        <begin position="9"/>
        <end position="143"/>
    </location>
</feature>
<name>A0A7S0VUL2_9CRYP</name>
<reference evidence="3" key="1">
    <citation type="submission" date="2021-01" db="EMBL/GenBank/DDBJ databases">
        <authorList>
            <person name="Corre E."/>
            <person name="Pelletier E."/>
            <person name="Niang G."/>
            <person name="Scheremetjew M."/>
            <person name="Finn R."/>
            <person name="Kale V."/>
            <person name="Holt S."/>
            <person name="Cochrane G."/>
            <person name="Meng A."/>
            <person name="Brown T."/>
            <person name="Cohen L."/>
        </authorList>
    </citation>
    <scope>NUCLEOTIDE SEQUENCE</scope>
    <source>
        <strain evidence="3">CCMP443</strain>
    </source>
</reference>
<dbReference type="InterPro" id="IPR000608">
    <property type="entry name" value="UBC"/>
</dbReference>
<dbReference type="AlphaFoldDB" id="A0A7S0VUL2"/>
<accession>A0A7S0VUL2</accession>
<organism evidence="3">
    <name type="scientific">Hemiselmis tepida</name>
    <dbReference type="NCBI Taxonomy" id="464990"/>
    <lineage>
        <taxon>Eukaryota</taxon>
        <taxon>Cryptophyceae</taxon>
        <taxon>Cryptomonadales</taxon>
        <taxon>Hemiselmidaceae</taxon>
        <taxon>Hemiselmis</taxon>
    </lineage>
</organism>
<dbReference type="Pfam" id="PF00179">
    <property type="entry name" value="UQ_con"/>
    <property type="match status" value="1"/>
</dbReference>
<dbReference type="Gene3D" id="3.10.110.10">
    <property type="entry name" value="Ubiquitin Conjugating Enzyme"/>
    <property type="match status" value="1"/>
</dbReference>